<evidence type="ECO:0000256" key="2">
    <source>
        <dbReference type="ARBA" id="ARBA00022490"/>
    </source>
</evidence>
<keyword evidence="6" id="KW-0234">DNA repair</keyword>
<evidence type="ECO:0000313" key="7">
    <source>
        <dbReference type="EMBL" id="ANE52504.1"/>
    </source>
</evidence>
<sequence length="230" mass="25705">MAGLYNSISVSEAAALQKEMRNKLILETLENFMVHTIGGADISFNKYETTVYAGIIVLSFPDLHPVAYSLVKTEVTFPYVSGYLAFREAPALIEAWEQLPQKPDVLVVDGHGIAHPRRMGIASHFGVLTGQPTIGCAKKILFGKYEPPLDVRGAYSYIHDKEDVLGAVLRTREKVKPVFVSPGYKLNLQDSINIILQCMGKYRIPEPTRRAHELVNAFRRGELQEGYIKL</sequence>
<dbReference type="Gene3D" id="3.30.2170.10">
    <property type="entry name" value="archaeoglobus fulgidus dsm 4304 superfamily"/>
    <property type="match status" value="1"/>
</dbReference>
<dbReference type="HAMAP" id="MF_00801">
    <property type="entry name" value="Endonuclease_5"/>
    <property type="match status" value="1"/>
</dbReference>
<dbReference type="PATRIC" id="fig|1492898.3.peg.4455"/>
<keyword evidence="3 6" id="KW-0540">Nuclease</keyword>
<feature type="binding site" evidence="6">
    <location>
        <position position="109"/>
    </location>
    <ligand>
        <name>Mg(2+)</name>
        <dbReference type="ChEBI" id="CHEBI:18420"/>
    </ligand>
</feature>
<evidence type="ECO:0000256" key="6">
    <source>
        <dbReference type="HAMAP-Rule" id="MF_00801"/>
    </source>
</evidence>
<keyword evidence="4 6" id="KW-0255">Endonuclease</keyword>
<keyword evidence="6" id="KW-0460">Magnesium</keyword>
<dbReference type="GO" id="GO:0003727">
    <property type="term" value="F:single-stranded RNA binding"/>
    <property type="evidence" value="ECO:0007669"/>
    <property type="project" value="TreeGrafter"/>
</dbReference>
<dbReference type="OrthoDB" id="9790916at2"/>
<dbReference type="KEGG" id="fla:SY85_20500"/>
<dbReference type="EC" id="3.1.21.7" evidence="6"/>
<dbReference type="PANTHER" id="PTHR28511">
    <property type="entry name" value="ENDONUCLEASE V"/>
    <property type="match status" value="1"/>
</dbReference>
<organism evidence="7 8">
    <name type="scientific">Flavisolibacter tropicus</name>
    <dbReference type="NCBI Taxonomy" id="1492898"/>
    <lineage>
        <taxon>Bacteria</taxon>
        <taxon>Pseudomonadati</taxon>
        <taxon>Bacteroidota</taxon>
        <taxon>Chitinophagia</taxon>
        <taxon>Chitinophagales</taxon>
        <taxon>Chitinophagaceae</taxon>
        <taxon>Flavisolibacter</taxon>
    </lineage>
</organism>
<keyword evidence="8" id="KW-1185">Reference proteome</keyword>
<dbReference type="CDD" id="cd06559">
    <property type="entry name" value="Endonuclease_V"/>
    <property type="match status" value="1"/>
</dbReference>
<comment type="cofactor">
    <cofactor evidence="6">
        <name>Mg(2+)</name>
        <dbReference type="ChEBI" id="CHEBI:18420"/>
    </cofactor>
</comment>
<evidence type="ECO:0000256" key="1">
    <source>
        <dbReference type="ARBA" id="ARBA00004496"/>
    </source>
</evidence>
<gene>
    <name evidence="6" type="primary">nfi</name>
    <name evidence="7" type="ORF">SY85_20500</name>
</gene>
<dbReference type="Proteomes" id="UP000077177">
    <property type="component" value="Chromosome"/>
</dbReference>
<protein>
    <recommendedName>
        <fullName evidence="6">Endonuclease V</fullName>
        <ecNumber evidence="6">3.1.21.7</ecNumber>
    </recommendedName>
    <alternativeName>
        <fullName evidence="6">Deoxyinosine 3'endonuclease</fullName>
    </alternativeName>
    <alternativeName>
        <fullName evidence="6">Deoxyribonuclease V</fullName>
        <shortName evidence="6">DNase V</shortName>
    </alternativeName>
</protein>
<dbReference type="NCBIfam" id="NF008629">
    <property type="entry name" value="PRK11617.1"/>
    <property type="match status" value="1"/>
</dbReference>
<evidence type="ECO:0000313" key="8">
    <source>
        <dbReference type="Proteomes" id="UP000077177"/>
    </source>
</evidence>
<dbReference type="InterPro" id="IPR007581">
    <property type="entry name" value="Endonuclease-V"/>
</dbReference>
<dbReference type="GO" id="GO:0000287">
    <property type="term" value="F:magnesium ion binding"/>
    <property type="evidence" value="ECO:0007669"/>
    <property type="project" value="UniProtKB-UniRule"/>
</dbReference>
<comment type="catalytic activity">
    <reaction evidence="6">
        <text>Endonucleolytic cleavage at apurinic or apyrimidinic sites to products with a 5'-phosphate.</text>
        <dbReference type="EC" id="3.1.21.7"/>
    </reaction>
</comment>
<evidence type="ECO:0000256" key="3">
    <source>
        <dbReference type="ARBA" id="ARBA00022722"/>
    </source>
</evidence>
<dbReference type="GO" id="GO:0043737">
    <property type="term" value="F:deoxyribonuclease V activity"/>
    <property type="evidence" value="ECO:0007669"/>
    <property type="project" value="UniProtKB-UniRule"/>
</dbReference>
<keyword evidence="6" id="KW-0479">Metal-binding</keyword>
<reference evidence="8" key="1">
    <citation type="submission" date="2015-01" db="EMBL/GenBank/DDBJ databases">
        <title>Flavisolibacter sp./LCS9/ whole genome sequencing.</title>
        <authorList>
            <person name="Kim M.K."/>
            <person name="Srinivasan S."/>
            <person name="Lee J.-J."/>
        </authorList>
    </citation>
    <scope>NUCLEOTIDE SEQUENCE [LARGE SCALE GENOMIC DNA]</scope>
    <source>
        <strain evidence="8">LCS9</strain>
    </source>
</reference>
<comment type="function">
    <text evidence="6">DNA repair enzyme involved in the repair of deaminated bases. Selectively cleaves double-stranded DNA at the second phosphodiester bond 3' to a deoxyinosine leaving behind the intact lesion on the nicked DNA.</text>
</comment>
<dbReference type="STRING" id="1492898.SY85_20500"/>
<keyword evidence="6" id="KW-0227">DNA damage</keyword>
<comment type="similarity">
    <text evidence="6">Belongs to the endonuclease V family.</text>
</comment>
<feature type="site" description="Interaction with target DNA" evidence="6">
    <location>
        <position position="79"/>
    </location>
</feature>
<dbReference type="GO" id="GO:0006281">
    <property type="term" value="P:DNA repair"/>
    <property type="evidence" value="ECO:0007669"/>
    <property type="project" value="UniProtKB-UniRule"/>
</dbReference>
<reference evidence="7 8" key="2">
    <citation type="journal article" date="2016" name="Int. J. Syst. Evol. Microbiol.">
        <title>Flavisolibacter tropicus sp. nov., isolated from tropical soil.</title>
        <authorList>
            <person name="Lee J.J."/>
            <person name="Kang M.S."/>
            <person name="Kim G.S."/>
            <person name="Lee C.S."/>
            <person name="Lim S."/>
            <person name="Lee J."/>
            <person name="Roh S.H."/>
            <person name="Kang H."/>
            <person name="Ha J.M."/>
            <person name="Bae S."/>
            <person name="Jung H.Y."/>
            <person name="Kim M.K."/>
        </authorList>
    </citation>
    <scope>NUCLEOTIDE SEQUENCE [LARGE SCALE GENOMIC DNA]</scope>
    <source>
        <strain evidence="7 8">LCS9</strain>
    </source>
</reference>
<evidence type="ECO:0000256" key="5">
    <source>
        <dbReference type="ARBA" id="ARBA00022801"/>
    </source>
</evidence>
<dbReference type="PANTHER" id="PTHR28511:SF1">
    <property type="entry name" value="ENDONUCLEASE V"/>
    <property type="match status" value="1"/>
</dbReference>
<feature type="binding site" evidence="6">
    <location>
        <position position="41"/>
    </location>
    <ligand>
        <name>Mg(2+)</name>
        <dbReference type="ChEBI" id="CHEBI:18420"/>
    </ligand>
</feature>
<dbReference type="GO" id="GO:0005737">
    <property type="term" value="C:cytoplasm"/>
    <property type="evidence" value="ECO:0007669"/>
    <property type="project" value="UniProtKB-SubCell"/>
</dbReference>
<dbReference type="EMBL" id="CP011390">
    <property type="protein sequence ID" value="ANE52504.1"/>
    <property type="molecule type" value="Genomic_DNA"/>
</dbReference>
<keyword evidence="5 6" id="KW-0378">Hydrolase</keyword>
<comment type="subcellular location">
    <subcellularLocation>
        <location evidence="1 6">Cytoplasm</location>
    </subcellularLocation>
</comment>
<dbReference type="GO" id="GO:0016891">
    <property type="term" value="F:RNA endonuclease activity producing 5'-phosphomonoesters, hydrolytic mechanism"/>
    <property type="evidence" value="ECO:0007669"/>
    <property type="project" value="TreeGrafter"/>
</dbReference>
<evidence type="ECO:0000256" key="4">
    <source>
        <dbReference type="ARBA" id="ARBA00022759"/>
    </source>
</evidence>
<proteinExistence type="inferred from homology"/>
<accession>A0A172U059</accession>
<dbReference type="RefSeq" id="WP_066407092.1">
    <property type="nucleotide sequence ID" value="NZ_CP011390.1"/>
</dbReference>
<dbReference type="AlphaFoldDB" id="A0A172U059"/>
<name>A0A172U059_9BACT</name>
<keyword evidence="2 6" id="KW-0963">Cytoplasm</keyword>
<dbReference type="Pfam" id="PF04493">
    <property type="entry name" value="Endonuclease_5"/>
    <property type="match status" value="1"/>
</dbReference>